<evidence type="ECO:0000256" key="3">
    <source>
        <dbReference type="ARBA" id="ARBA00023163"/>
    </source>
</evidence>
<reference evidence="5 6" key="1">
    <citation type="submission" date="2020-07" db="EMBL/GenBank/DDBJ databases">
        <title>Sequencing the genomes of 1000 actinobacteria strains.</title>
        <authorList>
            <person name="Klenk H.-P."/>
        </authorList>
    </citation>
    <scope>NUCLEOTIDE SEQUENCE [LARGE SCALE GENOMIC DNA]</scope>
    <source>
        <strain evidence="5 6">DSM 15475</strain>
    </source>
</reference>
<dbReference type="SUPFAM" id="SSF47413">
    <property type="entry name" value="lambda repressor-like DNA-binding domains"/>
    <property type="match status" value="1"/>
</dbReference>
<keyword evidence="1" id="KW-0805">Transcription regulation</keyword>
<dbReference type="CDD" id="cd01392">
    <property type="entry name" value="HTH_LacI"/>
    <property type="match status" value="1"/>
</dbReference>
<dbReference type="Pfam" id="PF13377">
    <property type="entry name" value="Peripla_BP_3"/>
    <property type="match status" value="1"/>
</dbReference>
<dbReference type="GO" id="GO:0000976">
    <property type="term" value="F:transcription cis-regulatory region binding"/>
    <property type="evidence" value="ECO:0007669"/>
    <property type="project" value="TreeGrafter"/>
</dbReference>
<dbReference type="AlphaFoldDB" id="A0A7Z0GKU6"/>
<organism evidence="5 6">
    <name type="scientific">Nesterenkonia xinjiangensis</name>
    <dbReference type="NCBI Taxonomy" id="225327"/>
    <lineage>
        <taxon>Bacteria</taxon>
        <taxon>Bacillati</taxon>
        <taxon>Actinomycetota</taxon>
        <taxon>Actinomycetes</taxon>
        <taxon>Micrococcales</taxon>
        <taxon>Micrococcaceae</taxon>
        <taxon>Nesterenkonia</taxon>
    </lineage>
</organism>
<proteinExistence type="predicted"/>
<evidence type="ECO:0000259" key="4">
    <source>
        <dbReference type="PROSITE" id="PS50932"/>
    </source>
</evidence>
<protein>
    <submittedName>
        <fullName evidence="5">DNA-binding LacI/PurR family transcriptional regulator</fullName>
    </submittedName>
</protein>
<accession>A0A7Z0GKU6</accession>
<sequence length="335" mass="35742">MSRRPTGRPTVWQVAERAGVSAQTVSRYLRRDGGFRTRTAESIEAAITELGYRPNLVARSMRTRLTGVLALVMPPRIQAVPTRSVMAAADVAHQAGFALEITLTEGAPEDRARVVEDLVDSGRVEGVLSFGSISGLASHGPTATSCALHIFDHFDADFRGQGPLADSTLVGGIIEHLAELGHRRFIHLAGPQEWTTAASRRRAYDEAIAALGLTSRGVKECGWSVTSGHQAMTSLLDLDATAVVSASDHIAIGAIRAAWEAGLSTPEDLSVTGWDDLDVSHALVPSLTTVAVDREAQGRFAMQALLSRVTGRPCPEEPQEINELIIRESTGPAPS</sequence>
<name>A0A7Z0GKU6_9MICC</name>
<gene>
    <name evidence="5" type="ORF">HNR09_001272</name>
</gene>
<dbReference type="InterPro" id="IPR028082">
    <property type="entry name" value="Peripla_BP_I"/>
</dbReference>
<feature type="domain" description="HTH lacI-type" evidence="4">
    <location>
        <begin position="9"/>
        <end position="63"/>
    </location>
</feature>
<evidence type="ECO:0000256" key="1">
    <source>
        <dbReference type="ARBA" id="ARBA00023015"/>
    </source>
</evidence>
<keyword evidence="3" id="KW-0804">Transcription</keyword>
<dbReference type="SMART" id="SM00354">
    <property type="entry name" value="HTH_LACI"/>
    <property type="match status" value="1"/>
</dbReference>
<dbReference type="Gene3D" id="3.40.50.2300">
    <property type="match status" value="2"/>
</dbReference>
<evidence type="ECO:0000313" key="5">
    <source>
        <dbReference type="EMBL" id="NYJ77861.1"/>
    </source>
</evidence>
<dbReference type="PANTHER" id="PTHR30146:SF155">
    <property type="entry name" value="ALANINE RACEMASE"/>
    <property type="match status" value="1"/>
</dbReference>
<dbReference type="InterPro" id="IPR046335">
    <property type="entry name" value="LacI/GalR-like_sensor"/>
</dbReference>
<dbReference type="Pfam" id="PF00356">
    <property type="entry name" value="LacI"/>
    <property type="match status" value="1"/>
</dbReference>
<dbReference type="RefSeq" id="WP_179541286.1">
    <property type="nucleotide sequence ID" value="NZ_BAAALL010000002.1"/>
</dbReference>
<dbReference type="InterPro" id="IPR010982">
    <property type="entry name" value="Lambda_DNA-bd_dom_sf"/>
</dbReference>
<comment type="caution">
    <text evidence="5">The sequence shown here is derived from an EMBL/GenBank/DDBJ whole genome shotgun (WGS) entry which is preliminary data.</text>
</comment>
<dbReference type="InterPro" id="IPR000843">
    <property type="entry name" value="HTH_LacI"/>
</dbReference>
<keyword evidence="2 5" id="KW-0238">DNA-binding</keyword>
<dbReference type="EMBL" id="JACCFY010000001">
    <property type="protein sequence ID" value="NYJ77861.1"/>
    <property type="molecule type" value="Genomic_DNA"/>
</dbReference>
<keyword evidence="6" id="KW-1185">Reference proteome</keyword>
<dbReference type="SUPFAM" id="SSF53822">
    <property type="entry name" value="Periplasmic binding protein-like I"/>
    <property type="match status" value="1"/>
</dbReference>
<evidence type="ECO:0000313" key="6">
    <source>
        <dbReference type="Proteomes" id="UP000535437"/>
    </source>
</evidence>
<evidence type="ECO:0000256" key="2">
    <source>
        <dbReference type="ARBA" id="ARBA00023125"/>
    </source>
</evidence>
<dbReference type="GO" id="GO:0003700">
    <property type="term" value="F:DNA-binding transcription factor activity"/>
    <property type="evidence" value="ECO:0007669"/>
    <property type="project" value="TreeGrafter"/>
</dbReference>
<dbReference type="PROSITE" id="PS50932">
    <property type="entry name" value="HTH_LACI_2"/>
    <property type="match status" value="1"/>
</dbReference>
<dbReference type="Gene3D" id="1.10.260.40">
    <property type="entry name" value="lambda repressor-like DNA-binding domains"/>
    <property type="match status" value="1"/>
</dbReference>
<dbReference type="PANTHER" id="PTHR30146">
    <property type="entry name" value="LACI-RELATED TRANSCRIPTIONAL REPRESSOR"/>
    <property type="match status" value="1"/>
</dbReference>
<dbReference type="Proteomes" id="UP000535437">
    <property type="component" value="Unassembled WGS sequence"/>
</dbReference>